<feature type="transmembrane region" description="Helical" evidence="5">
    <location>
        <begin position="171"/>
        <end position="189"/>
    </location>
</feature>
<dbReference type="OrthoDB" id="1263582at2"/>
<accession>A0A2S4NB80</accession>
<feature type="transmembrane region" description="Helical" evidence="5">
    <location>
        <begin position="88"/>
        <end position="112"/>
    </location>
</feature>
<evidence type="ECO:0000256" key="5">
    <source>
        <dbReference type="SAM" id="Phobius"/>
    </source>
</evidence>
<sequence length="193" mass="22303">MNWKLIFNPFEQISERKLMQTGVLFALLAGIYAYYFGVVYDGVLDIHLFENASSLVLLFSNVIIVVCMSLVLYIFGKYINTKTRFIDVLTAVLWFRIPFYVSATLTTLPVFAEIEHQLKNSKNIQNIQFDTFTIVLLLFVTFVFLLALVYAFVLLINGFKTATNIKKAKHFVWFTVLILLLEILTKFIINTMV</sequence>
<proteinExistence type="predicted"/>
<gene>
    <name evidence="7" type="ORF">Q361_10156</name>
</gene>
<evidence type="ECO:0000256" key="3">
    <source>
        <dbReference type="ARBA" id="ARBA00022989"/>
    </source>
</evidence>
<feature type="domain" description="Yip1" evidence="6">
    <location>
        <begin position="3"/>
        <end position="181"/>
    </location>
</feature>
<dbReference type="InterPro" id="IPR006977">
    <property type="entry name" value="Yip1_dom"/>
</dbReference>
<keyword evidence="2 5" id="KW-0812">Transmembrane</keyword>
<comment type="caution">
    <text evidence="7">The sequence shown here is derived from an EMBL/GenBank/DDBJ whole genome shotgun (WGS) entry which is preliminary data.</text>
</comment>
<keyword evidence="8" id="KW-1185">Reference proteome</keyword>
<feature type="transmembrane region" description="Helical" evidence="5">
    <location>
        <begin position="132"/>
        <end position="159"/>
    </location>
</feature>
<comment type="subcellular location">
    <subcellularLocation>
        <location evidence="1">Membrane</location>
        <topology evidence="1">Multi-pass membrane protein</topology>
    </subcellularLocation>
</comment>
<dbReference type="GO" id="GO:0016020">
    <property type="term" value="C:membrane"/>
    <property type="evidence" value="ECO:0007669"/>
    <property type="project" value="UniProtKB-SubCell"/>
</dbReference>
<dbReference type="Pfam" id="PF04893">
    <property type="entry name" value="Yip1"/>
    <property type="match status" value="1"/>
</dbReference>
<dbReference type="AlphaFoldDB" id="A0A2S4NB80"/>
<organism evidence="7 8">
    <name type="scientific">Flavobacterium croceum DSM 17960</name>
    <dbReference type="NCBI Taxonomy" id="1121886"/>
    <lineage>
        <taxon>Bacteria</taxon>
        <taxon>Pseudomonadati</taxon>
        <taxon>Bacteroidota</taxon>
        <taxon>Flavobacteriia</taxon>
        <taxon>Flavobacteriales</taxon>
        <taxon>Flavobacteriaceae</taxon>
        <taxon>Flavobacterium</taxon>
    </lineage>
</organism>
<keyword evidence="4 5" id="KW-0472">Membrane</keyword>
<evidence type="ECO:0000259" key="6">
    <source>
        <dbReference type="Pfam" id="PF04893"/>
    </source>
</evidence>
<dbReference type="EMBL" id="PQNY01000001">
    <property type="protein sequence ID" value="POS02958.1"/>
    <property type="molecule type" value="Genomic_DNA"/>
</dbReference>
<feature type="transmembrane region" description="Helical" evidence="5">
    <location>
        <begin position="52"/>
        <end position="76"/>
    </location>
</feature>
<evidence type="ECO:0000313" key="8">
    <source>
        <dbReference type="Proteomes" id="UP000237056"/>
    </source>
</evidence>
<evidence type="ECO:0000313" key="7">
    <source>
        <dbReference type="EMBL" id="POS02958.1"/>
    </source>
</evidence>
<dbReference type="RefSeq" id="WP_103724706.1">
    <property type="nucleotide sequence ID" value="NZ_PQNY01000001.1"/>
</dbReference>
<dbReference type="Proteomes" id="UP000237056">
    <property type="component" value="Unassembled WGS sequence"/>
</dbReference>
<name>A0A2S4NB80_9FLAO</name>
<protein>
    <submittedName>
        <fullName evidence="7">Yip1-like protein</fullName>
    </submittedName>
</protein>
<feature type="transmembrane region" description="Helical" evidence="5">
    <location>
        <begin position="21"/>
        <end position="40"/>
    </location>
</feature>
<evidence type="ECO:0000256" key="4">
    <source>
        <dbReference type="ARBA" id="ARBA00023136"/>
    </source>
</evidence>
<keyword evidence="3 5" id="KW-1133">Transmembrane helix</keyword>
<evidence type="ECO:0000256" key="2">
    <source>
        <dbReference type="ARBA" id="ARBA00022692"/>
    </source>
</evidence>
<reference evidence="7 8" key="1">
    <citation type="submission" date="2018-01" db="EMBL/GenBank/DDBJ databases">
        <title>Genomic Encyclopedia of Type Strains, Phase I: the one thousand microbial genomes (KMG-I) project.</title>
        <authorList>
            <person name="Goeker M."/>
        </authorList>
    </citation>
    <scope>NUCLEOTIDE SEQUENCE [LARGE SCALE GENOMIC DNA]</scope>
    <source>
        <strain evidence="7 8">DSM 17960</strain>
    </source>
</reference>
<evidence type="ECO:0000256" key="1">
    <source>
        <dbReference type="ARBA" id="ARBA00004141"/>
    </source>
</evidence>